<name>A0ABW3TRS8_9MICO</name>
<dbReference type="InterPro" id="IPR008257">
    <property type="entry name" value="Pept_M19"/>
</dbReference>
<evidence type="ECO:0000313" key="1">
    <source>
        <dbReference type="EMBL" id="MFD1202339.1"/>
    </source>
</evidence>
<dbReference type="PROSITE" id="PS51365">
    <property type="entry name" value="RENAL_DIPEPTIDASE_2"/>
    <property type="match status" value="1"/>
</dbReference>
<reference evidence="2" key="1">
    <citation type="journal article" date="2019" name="Int. J. Syst. Evol. Microbiol.">
        <title>The Global Catalogue of Microorganisms (GCM) 10K type strain sequencing project: providing services to taxonomists for standard genome sequencing and annotation.</title>
        <authorList>
            <consortium name="The Broad Institute Genomics Platform"/>
            <consortium name="The Broad Institute Genome Sequencing Center for Infectious Disease"/>
            <person name="Wu L."/>
            <person name="Ma J."/>
        </authorList>
    </citation>
    <scope>NUCLEOTIDE SEQUENCE [LARGE SCALE GENOMIC DNA]</scope>
    <source>
        <strain evidence="2">CCUG 50213</strain>
    </source>
</reference>
<dbReference type="PANTHER" id="PTHR10443:SF12">
    <property type="entry name" value="DIPEPTIDASE"/>
    <property type="match status" value="1"/>
</dbReference>
<organism evidence="1 2">
    <name type="scientific">Leucobacter albus</name>
    <dbReference type="NCBI Taxonomy" id="272210"/>
    <lineage>
        <taxon>Bacteria</taxon>
        <taxon>Bacillati</taxon>
        <taxon>Actinomycetota</taxon>
        <taxon>Actinomycetes</taxon>
        <taxon>Micrococcales</taxon>
        <taxon>Microbacteriaceae</taxon>
        <taxon>Leucobacter</taxon>
    </lineage>
</organism>
<dbReference type="Pfam" id="PF01244">
    <property type="entry name" value="Peptidase_M19"/>
    <property type="match status" value="1"/>
</dbReference>
<dbReference type="Gene3D" id="3.20.20.140">
    <property type="entry name" value="Metal-dependent hydrolases"/>
    <property type="match status" value="1"/>
</dbReference>
<dbReference type="RefSeq" id="WP_343960962.1">
    <property type="nucleotide sequence ID" value="NZ_BAAAKZ010000010.1"/>
</dbReference>
<dbReference type="EMBL" id="JBHTLY010000004">
    <property type="protein sequence ID" value="MFD1202339.1"/>
    <property type="molecule type" value="Genomic_DNA"/>
</dbReference>
<evidence type="ECO:0000313" key="2">
    <source>
        <dbReference type="Proteomes" id="UP001597181"/>
    </source>
</evidence>
<dbReference type="InterPro" id="IPR032466">
    <property type="entry name" value="Metal_Hydrolase"/>
</dbReference>
<protein>
    <submittedName>
        <fullName evidence="1">Dipeptidase</fullName>
    </submittedName>
</protein>
<proteinExistence type="predicted"/>
<dbReference type="Proteomes" id="UP001597181">
    <property type="component" value="Unassembled WGS sequence"/>
</dbReference>
<sequence>MQNELAAGSHQQLHDESIVFDASMVAELSDDHIDRMRRGGVTAINHTVCTPYATTREALSQIGAARRWIDAHPDELVLALTVDDVRRAKAESRQAVLFGPQDTEMIGADIGLLNTFYDLGTRFLQLTYQRQNLIGAGCGENEDSGLTHFGREFVREMNALGIVVDVSHCGERTGLDAMSSSSTPVVVTHSFAHELSPHIRAKTDDFVRALAAQGGVMGITTLSGFLYYPDDKTRRPDLKRFAEHVAHVAEVGGVESVAVATDYEETLYREEYESSAVAAMVGVRSFDDRRAIGMEDGSRFPNITQALLQQGFSPEEIKLILGENWMRVLKEVC</sequence>
<gene>
    <name evidence="1" type="ORF">ACFQ3U_10590</name>
</gene>
<comment type="caution">
    <text evidence="1">The sequence shown here is derived from an EMBL/GenBank/DDBJ whole genome shotgun (WGS) entry which is preliminary data.</text>
</comment>
<accession>A0ABW3TRS8</accession>
<dbReference type="PANTHER" id="PTHR10443">
    <property type="entry name" value="MICROSOMAL DIPEPTIDASE"/>
    <property type="match status" value="1"/>
</dbReference>
<dbReference type="SUPFAM" id="SSF51556">
    <property type="entry name" value="Metallo-dependent hydrolases"/>
    <property type="match status" value="1"/>
</dbReference>
<keyword evidence="2" id="KW-1185">Reference proteome</keyword>